<gene>
    <name evidence="1" type="ORF">AVEN_198152_1</name>
</gene>
<protein>
    <submittedName>
        <fullName evidence="1">Uncharacterized protein</fullName>
    </submittedName>
</protein>
<dbReference type="AlphaFoldDB" id="A0A4Y2JDE8"/>
<dbReference type="Proteomes" id="UP000499080">
    <property type="component" value="Unassembled WGS sequence"/>
</dbReference>
<evidence type="ECO:0000313" key="2">
    <source>
        <dbReference type="Proteomes" id="UP000499080"/>
    </source>
</evidence>
<reference evidence="1 2" key="1">
    <citation type="journal article" date="2019" name="Sci. Rep.">
        <title>Orb-weaving spider Araneus ventricosus genome elucidates the spidroin gene catalogue.</title>
        <authorList>
            <person name="Kono N."/>
            <person name="Nakamura H."/>
            <person name="Ohtoshi R."/>
            <person name="Moran D.A.P."/>
            <person name="Shinohara A."/>
            <person name="Yoshida Y."/>
            <person name="Fujiwara M."/>
            <person name="Mori M."/>
            <person name="Tomita M."/>
            <person name="Arakawa K."/>
        </authorList>
    </citation>
    <scope>NUCLEOTIDE SEQUENCE [LARGE SCALE GENOMIC DNA]</scope>
</reference>
<dbReference type="EMBL" id="BGPR01003453">
    <property type="protein sequence ID" value="GBM88323.1"/>
    <property type="molecule type" value="Genomic_DNA"/>
</dbReference>
<accession>A0A4Y2JDE8</accession>
<name>A0A4Y2JDE8_ARAVE</name>
<keyword evidence="2" id="KW-1185">Reference proteome</keyword>
<evidence type="ECO:0000313" key="1">
    <source>
        <dbReference type="EMBL" id="GBM88323.1"/>
    </source>
</evidence>
<organism evidence="1 2">
    <name type="scientific">Araneus ventricosus</name>
    <name type="common">Orbweaver spider</name>
    <name type="synonym">Epeira ventricosa</name>
    <dbReference type="NCBI Taxonomy" id="182803"/>
    <lineage>
        <taxon>Eukaryota</taxon>
        <taxon>Metazoa</taxon>
        <taxon>Ecdysozoa</taxon>
        <taxon>Arthropoda</taxon>
        <taxon>Chelicerata</taxon>
        <taxon>Arachnida</taxon>
        <taxon>Araneae</taxon>
        <taxon>Araneomorphae</taxon>
        <taxon>Entelegynae</taxon>
        <taxon>Araneoidea</taxon>
        <taxon>Araneidae</taxon>
        <taxon>Araneus</taxon>
    </lineage>
</organism>
<comment type="caution">
    <text evidence="1">The sequence shown here is derived from an EMBL/GenBank/DDBJ whole genome shotgun (WGS) entry which is preliminary data.</text>
</comment>
<proteinExistence type="predicted"/>
<sequence>MPHYLRIYIFFSIPPKKLKKIHIFWSHTYLKESFLMSATMPYLCSLNLRRRLGISSNKLGPDSKHRFSDGDPNCLAEASKTGRTFVVPCCFTTGLWGK</sequence>